<protein>
    <submittedName>
        <fullName evidence="1">Uncharacterized protein</fullName>
    </submittedName>
</protein>
<dbReference type="AlphaFoldDB" id="A6G8L0"/>
<gene>
    <name evidence="1" type="ORF">PPSIR1_38434</name>
</gene>
<dbReference type="Proteomes" id="UP000005801">
    <property type="component" value="Unassembled WGS sequence"/>
</dbReference>
<dbReference type="EMBL" id="ABCS01000040">
    <property type="protein sequence ID" value="EDM77787.1"/>
    <property type="molecule type" value="Genomic_DNA"/>
</dbReference>
<dbReference type="InterPro" id="IPR027417">
    <property type="entry name" value="P-loop_NTPase"/>
</dbReference>
<dbReference type="SUPFAM" id="SSF52540">
    <property type="entry name" value="P-loop containing nucleoside triphosphate hydrolases"/>
    <property type="match status" value="1"/>
</dbReference>
<evidence type="ECO:0000313" key="1">
    <source>
        <dbReference type="EMBL" id="EDM77787.1"/>
    </source>
</evidence>
<accession>A6G8L0</accession>
<dbReference type="InterPro" id="IPR025639">
    <property type="entry name" value="DruA"/>
</dbReference>
<comment type="caution">
    <text evidence="1">The sequence shown here is derived from an EMBL/GenBank/DDBJ whole genome shotgun (WGS) entry which is preliminary data.</text>
</comment>
<reference evidence="1 2" key="1">
    <citation type="submission" date="2007-06" db="EMBL/GenBank/DDBJ databases">
        <authorList>
            <person name="Shimkets L."/>
            <person name="Ferriera S."/>
            <person name="Johnson J."/>
            <person name="Kravitz S."/>
            <person name="Beeson K."/>
            <person name="Sutton G."/>
            <person name="Rogers Y.-H."/>
            <person name="Friedman R."/>
            <person name="Frazier M."/>
            <person name="Venter J.C."/>
        </authorList>
    </citation>
    <scope>NUCLEOTIDE SEQUENCE [LARGE SCALE GENOMIC DNA]</scope>
    <source>
        <strain evidence="1 2">SIR-1</strain>
    </source>
</reference>
<name>A6G8L0_9BACT</name>
<dbReference type="eggNOG" id="COG0515">
    <property type="taxonomic scope" value="Bacteria"/>
</dbReference>
<sequence>MEGALQTKDARRALTIAAREIRKVGLSSRLLDVNVCGAAPPYRELLGGKLVALAMASEEVSDAYRQRYRGRVSEIASQVAGAPVRRTPEICLLTTTSLYGAVSSQYNRLRAKLNSSTGEPLDIRWRDLGRTEGWGTTHFSEKTVTSLRRLVEDVTGGRNVNNVFGEGQSPRMRQVREGLAILGLDVEVYLKHRHARRVYGLELASDARSALLLNRKAAPSRPTFDEIAKWWSTRWLSRRVNDERVRARVAVQGPASVKLELTPPDLSPQLGLFDKPPPTASKPLIQWSGVMKTQSKPELIQSLYRDRGACADHHSDEVVRVLHIETAVDGFVKKWARGRVLFVTGNPGDGKTHLLKHLSKKLKSARVDVCLDANELSNERLIEMINKAARSRTRGLALAINEGILVQLVRDAEDTRWAAPVRRQLLYPLVYGDADDELEDDRFLVIDLNHRNNLASVVVEEAIRRQLQLSGPCASCPGAEGCSLQANASRLAGAGRPVERIARLLAGVADVGVHATMRELQGFIAFMLTCDESCATSPRSLARYWVNAFDGGDGPLFDALRRFDPAKMTHPLLDDKLWREADRDDEWSAGLPAFVGVEASLEDRLESFEERKRRALFEHVDGDRLLTSTSQIDEELRALLEADASALRRVVRQLNRFYDRDEEADEHLHLWMTHRYDARPPRYAASSATVPRARLELLRPRLRAPLNEAFPDHQPDHVVLAAKSGRARLRIDRALVEALLAAERGLPSTFRRGEPEARIDAFISELADAYGDPSKEDQVVVRLVDRDTGGNVQVSVDLRGRSFVKG</sequence>
<dbReference type="Pfam" id="PF14236">
    <property type="entry name" value="DruA"/>
    <property type="match status" value="1"/>
</dbReference>
<keyword evidence="2" id="KW-1185">Reference proteome</keyword>
<organism evidence="1 2">
    <name type="scientific">Plesiocystis pacifica SIR-1</name>
    <dbReference type="NCBI Taxonomy" id="391625"/>
    <lineage>
        <taxon>Bacteria</taxon>
        <taxon>Pseudomonadati</taxon>
        <taxon>Myxococcota</taxon>
        <taxon>Polyangia</taxon>
        <taxon>Nannocystales</taxon>
        <taxon>Nannocystaceae</taxon>
        <taxon>Plesiocystis</taxon>
    </lineage>
</organism>
<proteinExistence type="predicted"/>
<dbReference type="STRING" id="391625.PPSIR1_38434"/>
<evidence type="ECO:0000313" key="2">
    <source>
        <dbReference type="Proteomes" id="UP000005801"/>
    </source>
</evidence>